<sequence length="121" mass="12724">MAKPLQDAILPSHAASQKKLVFTKDTEDLNDATATFQMISGDISVVLSSGNGIENLLNTADSQEFKVIISAEDKKKLLNGSVTVDVEWAVSITLPGAAPVTGDDDEAYTGTFTIKATHASA</sequence>
<name>A0A6M0SB21_9CYAN</name>
<protein>
    <submittedName>
        <fullName evidence="1">Uncharacterized protein</fullName>
    </submittedName>
</protein>
<evidence type="ECO:0000313" key="2">
    <source>
        <dbReference type="Proteomes" id="UP000473574"/>
    </source>
</evidence>
<gene>
    <name evidence="1" type="ORF">D0962_23405</name>
</gene>
<dbReference type="RefSeq" id="WP_163666943.1">
    <property type="nucleotide sequence ID" value="NZ_QZCE01000002.1"/>
</dbReference>
<dbReference type="AlphaFoldDB" id="A0A6M0SB21"/>
<organism evidence="1 2">
    <name type="scientific">Adonisia turfae CCMR0082</name>
    <dbReference type="NCBI Taxonomy" id="2304604"/>
    <lineage>
        <taxon>Bacteria</taxon>
        <taxon>Bacillati</taxon>
        <taxon>Cyanobacteriota</taxon>
        <taxon>Adonisia</taxon>
        <taxon>Adonisia turfae</taxon>
    </lineage>
</organism>
<accession>A0A6M0SB21</accession>
<dbReference type="Proteomes" id="UP000473574">
    <property type="component" value="Unassembled WGS sequence"/>
</dbReference>
<evidence type="ECO:0000313" key="1">
    <source>
        <dbReference type="EMBL" id="NEZ65667.1"/>
    </source>
</evidence>
<dbReference type="EMBL" id="QZCE01000002">
    <property type="protein sequence ID" value="NEZ65667.1"/>
    <property type="molecule type" value="Genomic_DNA"/>
</dbReference>
<comment type="caution">
    <text evidence="1">The sequence shown here is derived from an EMBL/GenBank/DDBJ whole genome shotgun (WGS) entry which is preliminary data.</text>
</comment>
<proteinExistence type="predicted"/>
<reference evidence="1 2" key="1">
    <citation type="journal article" date="2020" name="Microb. Ecol.">
        <title>Ecogenomics of the Marine Benthic Filamentous Cyanobacterium Adonisia.</title>
        <authorList>
            <person name="Walter J.M."/>
            <person name="Coutinho F.H."/>
            <person name="Leomil L."/>
            <person name="Hargreaves P.I."/>
            <person name="Campeao M.E."/>
            <person name="Vieira V.V."/>
            <person name="Silva B.S."/>
            <person name="Fistarol G.O."/>
            <person name="Salomon P.S."/>
            <person name="Sawabe T."/>
            <person name="Mino S."/>
            <person name="Hosokawa M."/>
            <person name="Miyashita H."/>
            <person name="Maruyama F."/>
            <person name="van Verk M.C."/>
            <person name="Dutilh B.E."/>
            <person name="Thompson C.C."/>
            <person name="Thompson F.L."/>
        </authorList>
    </citation>
    <scope>NUCLEOTIDE SEQUENCE [LARGE SCALE GENOMIC DNA]</scope>
    <source>
        <strain evidence="1 2">CCMR0082</strain>
    </source>
</reference>